<accession>A0AAN9T7E9</accession>
<evidence type="ECO:0000313" key="2">
    <source>
        <dbReference type="EMBL" id="KAK7573980.1"/>
    </source>
</evidence>
<evidence type="ECO:0000256" key="1">
    <source>
        <dbReference type="SAM" id="MobiDB-lite"/>
    </source>
</evidence>
<sequence>MSTSSTRRRLQAIRYFYPSEELLHALHVTPIVEAQDYAKKLVGPSPTTYDEIQNLISEGIDLENSIYQTYHTQVKELTIFLSNNCDLNNTNRTEVIIQRDLQTSGSESEENETESQLGTHSTMNDNILNPASLPMPGIQSDTNQLNPSQNNQPPTENANQAKNGNNSSIGPSGSGPSGNGPPDNGPPGGDPPPNGNPGGPPAGPPLQRGIYNPFANIPDANKLSFKDI</sequence>
<organism evidence="2 3">
    <name type="scientific">Parthenolecanium corni</name>
    <dbReference type="NCBI Taxonomy" id="536013"/>
    <lineage>
        <taxon>Eukaryota</taxon>
        <taxon>Metazoa</taxon>
        <taxon>Ecdysozoa</taxon>
        <taxon>Arthropoda</taxon>
        <taxon>Hexapoda</taxon>
        <taxon>Insecta</taxon>
        <taxon>Pterygota</taxon>
        <taxon>Neoptera</taxon>
        <taxon>Paraneoptera</taxon>
        <taxon>Hemiptera</taxon>
        <taxon>Sternorrhyncha</taxon>
        <taxon>Coccoidea</taxon>
        <taxon>Coccidae</taxon>
        <taxon>Parthenolecanium</taxon>
    </lineage>
</organism>
<name>A0AAN9T7E9_9HEMI</name>
<feature type="compositionally biased region" description="Polar residues" evidence="1">
    <location>
        <begin position="116"/>
        <end position="129"/>
    </location>
</feature>
<dbReference type="EMBL" id="JBBCAQ010000037">
    <property type="protein sequence ID" value="KAK7573980.1"/>
    <property type="molecule type" value="Genomic_DNA"/>
</dbReference>
<dbReference type="Proteomes" id="UP001367676">
    <property type="component" value="Unassembled WGS sequence"/>
</dbReference>
<feature type="compositionally biased region" description="Pro residues" evidence="1">
    <location>
        <begin position="183"/>
        <end position="204"/>
    </location>
</feature>
<feature type="region of interest" description="Disordered" evidence="1">
    <location>
        <begin position="100"/>
        <end position="228"/>
    </location>
</feature>
<feature type="compositionally biased region" description="Low complexity" evidence="1">
    <location>
        <begin position="143"/>
        <end position="154"/>
    </location>
</feature>
<comment type="caution">
    <text evidence="2">The sequence shown here is derived from an EMBL/GenBank/DDBJ whole genome shotgun (WGS) entry which is preliminary data.</text>
</comment>
<dbReference type="AlphaFoldDB" id="A0AAN9T7E9"/>
<evidence type="ECO:0000313" key="3">
    <source>
        <dbReference type="Proteomes" id="UP001367676"/>
    </source>
</evidence>
<keyword evidence="3" id="KW-1185">Reference proteome</keyword>
<gene>
    <name evidence="2" type="ORF">V9T40_011171</name>
</gene>
<reference evidence="2 3" key="1">
    <citation type="submission" date="2024-03" db="EMBL/GenBank/DDBJ databases">
        <title>Adaptation during the transition from Ophiocordyceps entomopathogen to insect associate is accompanied by gene loss and intensified selection.</title>
        <authorList>
            <person name="Ward C.M."/>
            <person name="Onetto C.A."/>
            <person name="Borneman A.R."/>
        </authorList>
    </citation>
    <scope>NUCLEOTIDE SEQUENCE [LARGE SCALE GENOMIC DNA]</scope>
    <source>
        <strain evidence="2">AWRI1</strain>
        <tissue evidence="2">Single Adult Female</tissue>
    </source>
</reference>
<protein>
    <submittedName>
        <fullName evidence="2">Uncharacterized protein</fullName>
    </submittedName>
</protein>
<proteinExistence type="predicted"/>